<dbReference type="AlphaFoldDB" id="A0A074ZSS6"/>
<gene>
    <name evidence="2" type="ORF">T265_16136</name>
</gene>
<protein>
    <submittedName>
        <fullName evidence="2">Uncharacterized protein</fullName>
    </submittedName>
</protein>
<accession>A0A074ZSS6</accession>
<organism evidence="2 3">
    <name type="scientific">Opisthorchis viverrini</name>
    <name type="common">Southeast Asian liver fluke</name>
    <dbReference type="NCBI Taxonomy" id="6198"/>
    <lineage>
        <taxon>Eukaryota</taxon>
        <taxon>Metazoa</taxon>
        <taxon>Spiralia</taxon>
        <taxon>Lophotrochozoa</taxon>
        <taxon>Platyhelminthes</taxon>
        <taxon>Trematoda</taxon>
        <taxon>Digenea</taxon>
        <taxon>Opisthorchiida</taxon>
        <taxon>Opisthorchiata</taxon>
        <taxon>Opisthorchiidae</taxon>
        <taxon>Opisthorchis</taxon>
    </lineage>
</organism>
<evidence type="ECO:0000313" key="2">
    <source>
        <dbReference type="EMBL" id="KER18324.1"/>
    </source>
</evidence>
<feature type="region of interest" description="Disordered" evidence="1">
    <location>
        <begin position="28"/>
        <end position="57"/>
    </location>
</feature>
<feature type="compositionally biased region" description="Polar residues" evidence="1">
    <location>
        <begin position="38"/>
        <end position="57"/>
    </location>
</feature>
<dbReference type="EMBL" id="KL603430">
    <property type="protein sequence ID" value="KER18324.1"/>
    <property type="molecule type" value="Genomic_DNA"/>
</dbReference>
<evidence type="ECO:0000313" key="3">
    <source>
        <dbReference type="Proteomes" id="UP000054324"/>
    </source>
</evidence>
<dbReference type="KEGG" id="ovi:T265_16136"/>
<feature type="region of interest" description="Disordered" evidence="1">
    <location>
        <begin position="71"/>
        <end position="100"/>
    </location>
</feature>
<evidence type="ECO:0000256" key="1">
    <source>
        <dbReference type="SAM" id="MobiDB-lite"/>
    </source>
</evidence>
<feature type="compositionally biased region" description="Polar residues" evidence="1">
    <location>
        <begin position="89"/>
        <end position="100"/>
    </location>
</feature>
<feature type="non-terminal residue" evidence="2">
    <location>
        <position position="1"/>
    </location>
</feature>
<proteinExistence type="predicted"/>
<reference evidence="2 3" key="1">
    <citation type="submission" date="2013-11" db="EMBL/GenBank/DDBJ databases">
        <title>Opisthorchis viverrini - life in the bile duct.</title>
        <authorList>
            <person name="Young N.D."/>
            <person name="Nagarajan N."/>
            <person name="Lin S.J."/>
            <person name="Korhonen P.K."/>
            <person name="Jex A.R."/>
            <person name="Hall R.S."/>
            <person name="Safavi-Hemami H."/>
            <person name="Kaewkong W."/>
            <person name="Bertrand D."/>
            <person name="Gao S."/>
            <person name="Seet Q."/>
            <person name="Wongkham S."/>
            <person name="Teh B.T."/>
            <person name="Wongkham C."/>
            <person name="Intapan P.M."/>
            <person name="Maleewong W."/>
            <person name="Yang X."/>
            <person name="Hu M."/>
            <person name="Wang Z."/>
            <person name="Hofmann A."/>
            <person name="Sternberg P.W."/>
            <person name="Tan P."/>
            <person name="Wang J."/>
            <person name="Gasser R.B."/>
        </authorList>
    </citation>
    <scope>NUCLEOTIDE SEQUENCE [LARGE SCALE GENOMIC DNA]</scope>
</reference>
<dbReference type="RefSeq" id="XP_009177929.1">
    <property type="nucleotide sequence ID" value="XM_009179665.1"/>
</dbReference>
<name>A0A074ZSS6_OPIVI</name>
<keyword evidence="3" id="KW-1185">Reference proteome</keyword>
<sequence>AESVFRDVAARLDLHPASDISASTLLTAAGGSDGPRLSTLTSSNGTLPESPTHSTTVNPYVSLDARWDGLFPPRPPRPEEIVSGEDDQGTLQTSAFPDTA</sequence>
<dbReference type="OrthoDB" id="6288376at2759"/>
<dbReference type="CTD" id="20330301"/>
<dbReference type="Proteomes" id="UP000054324">
    <property type="component" value="Unassembled WGS sequence"/>
</dbReference>
<dbReference type="GeneID" id="20330301"/>